<dbReference type="GO" id="GO:0005509">
    <property type="term" value="F:calcium ion binding"/>
    <property type="evidence" value="ECO:0007669"/>
    <property type="project" value="InterPro"/>
</dbReference>
<name>C5L856_PERM5</name>
<dbReference type="PANTHER" id="PTHR21847:SF1">
    <property type="entry name" value="EF-HAND CALCIUM-BINDING DOMAIN-CONTAINING PROTEIN 10"/>
    <property type="match status" value="1"/>
</dbReference>
<dbReference type="CDD" id="cd22961">
    <property type="entry name" value="DD_TEX55-like"/>
    <property type="match status" value="1"/>
</dbReference>
<gene>
    <name evidence="2" type="ORF">Pmar_PMAR003936</name>
</gene>
<reference evidence="2 3" key="1">
    <citation type="submission" date="2008-07" db="EMBL/GenBank/DDBJ databases">
        <authorList>
            <person name="El-Sayed N."/>
            <person name="Caler E."/>
            <person name="Inman J."/>
            <person name="Amedeo P."/>
            <person name="Hass B."/>
            <person name="Wortman J."/>
        </authorList>
    </citation>
    <scope>NUCLEOTIDE SEQUENCE [LARGE SCALE GENOMIC DNA]</scope>
    <source>
        <strain evidence="3">ATCC 50983 / TXsc</strain>
    </source>
</reference>
<dbReference type="Pfam" id="PF24548">
    <property type="entry name" value="EF_EFCAB10_C"/>
    <property type="match status" value="1"/>
</dbReference>
<dbReference type="EMBL" id="GG680048">
    <property type="protein sequence ID" value="EER07082.1"/>
    <property type="molecule type" value="Genomic_DNA"/>
</dbReference>
<dbReference type="InParanoid" id="C5L856"/>
<evidence type="ECO:0000313" key="2">
    <source>
        <dbReference type="EMBL" id="EER07082.1"/>
    </source>
</evidence>
<dbReference type="AlphaFoldDB" id="C5L856"/>
<keyword evidence="3" id="KW-1185">Reference proteome</keyword>
<protein>
    <recommendedName>
        <fullName evidence="1">EF-hand domain-containing protein</fullName>
    </recommendedName>
</protein>
<dbReference type="InterPro" id="IPR056587">
    <property type="entry name" value="EF_EFCAB10_C"/>
</dbReference>
<evidence type="ECO:0000313" key="3">
    <source>
        <dbReference type="Proteomes" id="UP000007800"/>
    </source>
</evidence>
<sequence>MSAEMWLPKAELEKNPEYIECREYMAEHRIQELLNDLLASVAFHKPEGGREAVMAFMAQQLERRSREGAEAGGLFDMKEIESVFRMADLLKQGTITREQCRSALKALACSARQEELIDGTVGQGGKATEGGLEIPLKVDMSTFVDLARRALNLRVEDIAVSG</sequence>
<dbReference type="SUPFAM" id="SSF47391">
    <property type="entry name" value="Dimerization-anchoring domain of cAMP-dependent PK regulatory subunit"/>
    <property type="match status" value="1"/>
</dbReference>
<dbReference type="Proteomes" id="UP000007800">
    <property type="component" value="Unassembled WGS sequence"/>
</dbReference>
<dbReference type="OrthoDB" id="10260455at2759"/>
<dbReference type="PROSITE" id="PS50222">
    <property type="entry name" value="EF_HAND_2"/>
    <property type="match status" value="1"/>
</dbReference>
<dbReference type="GeneID" id="9059467"/>
<proteinExistence type="predicted"/>
<dbReference type="RefSeq" id="XP_002775266.1">
    <property type="nucleotide sequence ID" value="XM_002775220.1"/>
</dbReference>
<accession>C5L856</accession>
<dbReference type="InterPro" id="IPR002048">
    <property type="entry name" value="EF_hand_dom"/>
</dbReference>
<evidence type="ECO:0000259" key="1">
    <source>
        <dbReference type="PROSITE" id="PS50222"/>
    </source>
</evidence>
<feature type="domain" description="EF-hand" evidence="1">
    <location>
        <begin position="75"/>
        <end position="110"/>
    </location>
</feature>
<dbReference type="InterPro" id="IPR039879">
    <property type="entry name" value="EFC10"/>
</dbReference>
<dbReference type="PANTHER" id="PTHR21847">
    <property type="entry name" value="EF-HAND CALCIUM-BINDING DOMAIN-CONTAINING PROTEIN 10"/>
    <property type="match status" value="1"/>
</dbReference>
<organism evidence="3">
    <name type="scientific">Perkinsus marinus (strain ATCC 50983 / TXsc)</name>
    <dbReference type="NCBI Taxonomy" id="423536"/>
    <lineage>
        <taxon>Eukaryota</taxon>
        <taxon>Sar</taxon>
        <taxon>Alveolata</taxon>
        <taxon>Perkinsozoa</taxon>
        <taxon>Perkinsea</taxon>
        <taxon>Perkinsida</taxon>
        <taxon>Perkinsidae</taxon>
        <taxon>Perkinsus</taxon>
    </lineage>
</organism>